<dbReference type="AlphaFoldDB" id="A0A1Z4C1Y9"/>
<protein>
    <submittedName>
        <fullName evidence="1">Uncharacterized protein</fullName>
    </submittedName>
</protein>
<keyword evidence="2" id="KW-1185">Reference proteome</keyword>
<dbReference type="RefSeq" id="WP_088620419.1">
    <property type="nucleotide sequence ID" value="NZ_CP022129.1"/>
</dbReference>
<evidence type="ECO:0000313" key="2">
    <source>
        <dbReference type="Proteomes" id="UP000197019"/>
    </source>
</evidence>
<gene>
    <name evidence="1" type="ORF">CEK71_16585</name>
</gene>
<accession>A0A1Z4C1Y9</accession>
<organism evidence="1 2">
    <name type="scientific">Methylovulum psychrotolerans</name>
    <dbReference type="NCBI Taxonomy" id="1704499"/>
    <lineage>
        <taxon>Bacteria</taxon>
        <taxon>Pseudomonadati</taxon>
        <taxon>Pseudomonadota</taxon>
        <taxon>Gammaproteobacteria</taxon>
        <taxon>Methylococcales</taxon>
        <taxon>Methylococcaceae</taxon>
        <taxon>Methylovulum</taxon>
    </lineage>
</organism>
<sequence>MSCNRPSEEVVNGTSCLVADGFKLCPFVFDRVKVCGIFQHGWSLIVAALLNHQLLPVKPGRPEAWPGLTEINGVTLAVYAEGGGG</sequence>
<dbReference type="OrthoDB" id="5576846at2"/>
<name>A0A1Z4C1Y9_9GAMM</name>
<dbReference type="EMBL" id="CP022129">
    <property type="protein sequence ID" value="ASF47547.1"/>
    <property type="molecule type" value="Genomic_DNA"/>
</dbReference>
<reference evidence="1 2" key="1">
    <citation type="submission" date="2017-06" db="EMBL/GenBank/DDBJ databases">
        <title>Genome Sequencing of the methanotroph Methylovulum psychrotolerants str. HV10-M2 isolated from a high-altitude environment.</title>
        <authorList>
            <person name="Mateos-Rivera A."/>
        </authorList>
    </citation>
    <scope>NUCLEOTIDE SEQUENCE [LARGE SCALE GENOMIC DNA]</scope>
    <source>
        <strain evidence="1 2">HV10_M2</strain>
    </source>
</reference>
<dbReference type="Proteomes" id="UP000197019">
    <property type="component" value="Chromosome"/>
</dbReference>
<evidence type="ECO:0000313" key="1">
    <source>
        <dbReference type="EMBL" id="ASF47547.1"/>
    </source>
</evidence>
<dbReference type="KEGG" id="mpsy:CEK71_16585"/>
<proteinExistence type="predicted"/>